<dbReference type="EMBL" id="PDNA01000109">
    <property type="protein sequence ID" value="PGH12998.1"/>
    <property type="molecule type" value="Genomic_DNA"/>
</dbReference>
<evidence type="ECO:0000256" key="1">
    <source>
        <dbReference type="SAM" id="SignalP"/>
    </source>
</evidence>
<keyword evidence="1" id="KW-0732">Signal</keyword>
<protein>
    <submittedName>
        <fullName evidence="2">Uncharacterized protein</fullName>
    </submittedName>
</protein>
<reference evidence="2 3" key="1">
    <citation type="submission" date="2017-10" db="EMBL/GenBank/DDBJ databases">
        <title>Comparative genomics in systemic dimorphic fungi from Ajellomycetaceae.</title>
        <authorList>
            <person name="Munoz J.F."/>
            <person name="Mcewen J.G."/>
            <person name="Clay O.K."/>
            <person name="Cuomo C.A."/>
        </authorList>
    </citation>
    <scope>NUCLEOTIDE SEQUENCE [LARGE SCALE GENOMIC DNA]</scope>
    <source>
        <strain evidence="2 3">UAMH7299</strain>
    </source>
</reference>
<evidence type="ECO:0000313" key="3">
    <source>
        <dbReference type="Proteomes" id="UP000224634"/>
    </source>
</evidence>
<gene>
    <name evidence="2" type="ORF">AJ80_06482</name>
</gene>
<keyword evidence="3" id="KW-1185">Reference proteome</keyword>
<name>A0A2B7XWR7_POLH7</name>
<sequence length="125" mass="13398">MKFNLALLFLAAHLTGAIAMPAEEMSETTDLNEATDDAVEATLSDADALFSRVVICAAIHTLDVTAAGTPAFAEGDRFSLRTGALGSEMRPWYVKYGNGLGGSWRMNQWLVLVIGGAHRADARVR</sequence>
<accession>A0A2B7XWR7</accession>
<feature type="chain" id="PRO_5012767213" evidence="1">
    <location>
        <begin position="20"/>
        <end position="125"/>
    </location>
</feature>
<feature type="signal peptide" evidence="1">
    <location>
        <begin position="1"/>
        <end position="19"/>
    </location>
</feature>
<organism evidence="2 3">
    <name type="scientific">Polytolypa hystricis (strain UAMH7299)</name>
    <dbReference type="NCBI Taxonomy" id="1447883"/>
    <lineage>
        <taxon>Eukaryota</taxon>
        <taxon>Fungi</taxon>
        <taxon>Dikarya</taxon>
        <taxon>Ascomycota</taxon>
        <taxon>Pezizomycotina</taxon>
        <taxon>Eurotiomycetes</taxon>
        <taxon>Eurotiomycetidae</taxon>
        <taxon>Onygenales</taxon>
        <taxon>Onygenales incertae sedis</taxon>
        <taxon>Polytolypa</taxon>
    </lineage>
</organism>
<comment type="caution">
    <text evidence="2">The sequence shown here is derived from an EMBL/GenBank/DDBJ whole genome shotgun (WGS) entry which is preliminary data.</text>
</comment>
<evidence type="ECO:0000313" key="2">
    <source>
        <dbReference type="EMBL" id="PGH12998.1"/>
    </source>
</evidence>
<dbReference type="Proteomes" id="UP000224634">
    <property type="component" value="Unassembled WGS sequence"/>
</dbReference>
<dbReference type="AlphaFoldDB" id="A0A2B7XWR7"/>
<proteinExistence type="predicted"/>